<dbReference type="Proteomes" id="UP000694300">
    <property type="component" value="Unassembled WGS sequence"/>
</dbReference>
<gene>
    <name evidence="1" type="ORF">I4I82_20270</name>
</gene>
<name>A0ABS6UDN8_9PSEU</name>
<organism evidence="1 2">
    <name type="scientific">Pseudonocardia oceani</name>
    <dbReference type="NCBI Taxonomy" id="2792013"/>
    <lineage>
        <taxon>Bacteria</taxon>
        <taxon>Bacillati</taxon>
        <taxon>Actinomycetota</taxon>
        <taxon>Actinomycetes</taxon>
        <taxon>Pseudonocardiales</taxon>
        <taxon>Pseudonocardiaceae</taxon>
        <taxon>Pseudonocardia</taxon>
    </lineage>
</organism>
<dbReference type="EMBL" id="JADQDF010000001">
    <property type="protein sequence ID" value="MBW0130001.1"/>
    <property type="molecule type" value="Genomic_DNA"/>
</dbReference>
<sequence length="199" mass="20913">MVAVPVGGFPLPQSPSVAERTVRPVTERRFVAVSVCTVELLRPGSDLVRLLEGGGPADLLVACDDAPAAAFAPLGVLGVGDAVLLDDHDDGDLEDDEDDDRDALRTRAAELGLPDLGVHRLGLRTPMPPTAEADLVAAISELVGFDPEPGLYLLGPAVEPGRAGAERAAVDRAVQRVAQVYGIPLLRYRCHELTVVDAD</sequence>
<evidence type="ECO:0000313" key="2">
    <source>
        <dbReference type="Proteomes" id="UP000694300"/>
    </source>
</evidence>
<evidence type="ECO:0000313" key="1">
    <source>
        <dbReference type="EMBL" id="MBW0130001.1"/>
    </source>
</evidence>
<protein>
    <submittedName>
        <fullName evidence="1">Uncharacterized protein</fullName>
    </submittedName>
</protein>
<comment type="caution">
    <text evidence="1">The sequence shown here is derived from an EMBL/GenBank/DDBJ whole genome shotgun (WGS) entry which is preliminary data.</text>
</comment>
<keyword evidence="2" id="KW-1185">Reference proteome</keyword>
<proteinExistence type="predicted"/>
<dbReference type="RefSeq" id="WP_218591366.1">
    <property type="nucleotide sequence ID" value="NZ_JADQDE010000082.1"/>
</dbReference>
<accession>A0ABS6UDN8</accession>
<reference evidence="1 2" key="1">
    <citation type="submission" date="2020-11" db="EMBL/GenBank/DDBJ databases">
        <title>Pseudonocardia abyssalis sp. nov. and Pseudonocardia oceani sp. nov., description and phylogenomic analysis of two novel actinomycetes isolated from the deep Southern Ocean.</title>
        <authorList>
            <person name="Parra J."/>
        </authorList>
    </citation>
    <scope>NUCLEOTIDE SEQUENCE [LARGE SCALE GENOMIC DNA]</scope>
    <source>
        <strain evidence="2">KRD185</strain>
    </source>
</reference>